<dbReference type="SUPFAM" id="SSF51120">
    <property type="entry name" value="beta-Roll"/>
    <property type="match status" value="2"/>
</dbReference>
<evidence type="ECO:0000313" key="3">
    <source>
        <dbReference type="EMBL" id="MBJ6124873.1"/>
    </source>
</evidence>
<proteinExistence type="predicted"/>
<dbReference type="RefSeq" id="WP_199047391.1">
    <property type="nucleotide sequence ID" value="NZ_JAELXT010000004.1"/>
</dbReference>
<evidence type="ECO:0000313" key="4">
    <source>
        <dbReference type="Proteomes" id="UP000620670"/>
    </source>
</evidence>
<reference evidence="4" key="1">
    <citation type="submission" date="2020-12" db="EMBL/GenBank/DDBJ databases">
        <title>Hymenobacter sp.</title>
        <authorList>
            <person name="Kim M.K."/>
        </authorList>
    </citation>
    <scope>NUCLEOTIDE SEQUENCE [LARGE SCALE GENOMIC DNA]</scope>
    <source>
        <strain evidence="4">BT325</strain>
    </source>
</reference>
<accession>A0ABS0XXV6</accession>
<protein>
    <submittedName>
        <fullName evidence="3">Calcium-binding protein</fullName>
    </submittedName>
</protein>
<dbReference type="Pfam" id="PF00353">
    <property type="entry name" value="HemolysinCabind"/>
    <property type="match status" value="5"/>
</dbReference>
<evidence type="ECO:0000256" key="2">
    <source>
        <dbReference type="ARBA" id="ARBA00022525"/>
    </source>
</evidence>
<comment type="caution">
    <text evidence="3">The sequence shown here is derived from an EMBL/GenBank/DDBJ whole genome shotgun (WGS) entry which is preliminary data.</text>
</comment>
<organism evidence="3 4">
    <name type="scientific">Microvirga splendida</name>
    <dbReference type="NCBI Taxonomy" id="2795727"/>
    <lineage>
        <taxon>Bacteria</taxon>
        <taxon>Pseudomonadati</taxon>
        <taxon>Pseudomonadota</taxon>
        <taxon>Alphaproteobacteria</taxon>
        <taxon>Hyphomicrobiales</taxon>
        <taxon>Methylobacteriaceae</taxon>
        <taxon>Microvirga</taxon>
    </lineage>
</organism>
<gene>
    <name evidence="3" type="ORF">JAO75_05560</name>
</gene>
<dbReference type="EMBL" id="JAELXT010000004">
    <property type="protein sequence ID" value="MBJ6124873.1"/>
    <property type="molecule type" value="Genomic_DNA"/>
</dbReference>
<sequence>MSVLITTANYPDELFRINSFFNGVGQGSVRYTSPTTIVLSTSDLNRVVLTGYGFQYDRDQENPWIAGTITSIALWDSAYERKVAEISGLSIALGEIGPMFGVDMYSEIGLISHLFSGSDVLIGSASRDSFYGYDGDDNISSGAGDDDVTPGSGNDVVNGGAGYDLVSYWNYEVVGGDENSLGARIDLRQRDIFDPWGGMDRLISIEGLEGTYYADNLVGNNLENTLFGLSGNDQIYGLAGNDFLSGGEGADTLDGGEGFDTLSYVDYAGPGAIVADLAAGWVRDQWGRTDTVVSIEGIRGTGNSDTLNGSSRDEIFHGMGGDDVIAGGAGADTISYSVDKTRGGLGGVRVDLVSGVALDGFGGTDRFTDIESVYGGQFGDRIYGSAGTNTLRGNLGSDVLSARAGNDWLYGGDGNDTLTGGTGRDGFVFDSAPKKKGNLDRVIGYSVKNDTIYLDDAAFAKLKRGWLKDSAFHTGSKAHDKSDRIIYDKKAGALYYDADGIGGVAQIKFATLTKNLKMTNSDFSVY</sequence>
<dbReference type="PANTHER" id="PTHR38340:SF1">
    <property type="entry name" value="S-LAYER PROTEIN"/>
    <property type="match status" value="1"/>
</dbReference>
<dbReference type="InterPro" id="IPR018511">
    <property type="entry name" value="Hemolysin-typ_Ca-bd_CS"/>
</dbReference>
<dbReference type="PANTHER" id="PTHR38340">
    <property type="entry name" value="S-LAYER PROTEIN"/>
    <property type="match status" value="1"/>
</dbReference>
<keyword evidence="2" id="KW-0964">Secreted</keyword>
<dbReference type="InterPro" id="IPR011049">
    <property type="entry name" value="Serralysin-like_metalloprot_C"/>
</dbReference>
<dbReference type="PRINTS" id="PR00313">
    <property type="entry name" value="CABNDNGRPT"/>
</dbReference>
<evidence type="ECO:0000256" key="1">
    <source>
        <dbReference type="ARBA" id="ARBA00004613"/>
    </source>
</evidence>
<dbReference type="InterPro" id="IPR050557">
    <property type="entry name" value="RTX_toxin/Mannuronan_C5-epim"/>
</dbReference>
<dbReference type="Gene3D" id="2.150.10.10">
    <property type="entry name" value="Serralysin-like metalloprotease, C-terminal"/>
    <property type="match status" value="2"/>
</dbReference>
<dbReference type="Proteomes" id="UP000620670">
    <property type="component" value="Unassembled WGS sequence"/>
</dbReference>
<keyword evidence="4" id="KW-1185">Reference proteome</keyword>
<dbReference type="PROSITE" id="PS00330">
    <property type="entry name" value="HEMOLYSIN_CALCIUM"/>
    <property type="match status" value="4"/>
</dbReference>
<name>A0ABS0XXV6_9HYPH</name>
<comment type="subcellular location">
    <subcellularLocation>
        <location evidence="1">Secreted</location>
    </subcellularLocation>
</comment>
<dbReference type="InterPro" id="IPR001343">
    <property type="entry name" value="Hemolysn_Ca-bd"/>
</dbReference>